<sequence>MIVAAICVAAVAWWMVGPEGPGHGVVGELDDSARVLPSEQVGDDGLVPVRIALPTIDIETRVEAKRSVTEYSPAVGRDLTAFGLPSEKTSAAWWSNGPKPGAGGMSVIVGRSGEPADPGVFDGIGGMNRGDKIVLRSETNEIVTYLVNDVVTGVRAPDPVELQKRVAADPVAKAVALVTYGRTEGVPGLDRVADVVVFGHLRSD</sequence>
<dbReference type="GO" id="GO:0016787">
    <property type="term" value="F:hydrolase activity"/>
    <property type="evidence" value="ECO:0007669"/>
    <property type="project" value="UniProtKB-KW"/>
</dbReference>
<dbReference type="EMBL" id="CP011853">
    <property type="protein sequence ID" value="ALG86049.1"/>
    <property type="molecule type" value="Genomic_DNA"/>
</dbReference>
<reference evidence="2 3" key="2">
    <citation type="journal article" date="2017" name="Int. J. Syst. Evol. Microbiol.">
        <title>Gordonia phthalatica sp. nov., a di-n-butyl phthalate-degrading bacterium isolated from activated sludge.</title>
        <authorList>
            <person name="Jin D."/>
            <person name="Kong X."/>
            <person name="Jia M."/>
            <person name="Yu X."/>
            <person name="Wang X."/>
            <person name="Zhuang X."/>
            <person name="Deng Y."/>
            <person name="Bai Z."/>
        </authorList>
    </citation>
    <scope>NUCLEOTIDE SEQUENCE [LARGE SCALE GENOMIC DNA]</scope>
    <source>
        <strain evidence="2 3">QH-11</strain>
    </source>
</reference>
<dbReference type="SUPFAM" id="SSF63817">
    <property type="entry name" value="Sortase"/>
    <property type="match status" value="1"/>
</dbReference>
<dbReference type="InterPro" id="IPR042001">
    <property type="entry name" value="Sortase_F"/>
</dbReference>
<keyword evidence="3" id="KW-1185">Reference proteome</keyword>
<dbReference type="KEGG" id="goq:ACH46_18030"/>
<dbReference type="PATRIC" id="fig|1136941.3.peg.3686"/>
<organism evidence="2 3">
    <name type="scientific">Gordonia phthalatica</name>
    <dbReference type="NCBI Taxonomy" id="1136941"/>
    <lineage>
        <taxon>Bacteria</taxon>
        <taxon>Bacillati</taxon>
        <taxon>Actinomycetota</taxon>
        <taxon>Actinomycetes</taxon>
        <taxon>Mycobacteriales</taxon>
        <taxon>Gordoniaceae</taxon>
        <taxon>Gordonia</taxon>
    </lineage>
</organism>
<evidence type="ECO:0000256" key="1">
    <source>
        <dbReference type="ARBA" id="ARBA00022801"/>
    </source>
</evidence>
<dbReference type="CDD" id="cd05829">
    <property type="entry name" value="Sortase_F"/>
    <property type="match status" value="1"/>
</dbReference>
<dbReference type="Proteomes" id="UP000063789">
    <property type="component" value="Chromosome"/>
</dbReference>
<dbReference type="AlphaFoldDB" id="A0A0N9MSH8"/>
<protein>
    <recommendedName>
        <fullName evidence="4">Sortase</fullName>
    </recommendedName>
</protein>
<dbReference type="InterPro" id="IPR023365">
    <property type="entry name" value="Sortase_dom-sf"/>
</dbReference>
<dbReference type="Gene3D" id="2.40.260.10">
    <property type="entry name" value="Sortase"/>
    <property type="match status" value="1"/>
</dbReference>
<gene>
    <name evidence="2" type="ORF">ACH46_18030</name>
</gene>
<evidence type="ECO:0008006" key="4">
    <source>
        <dbReference type="Google" id="ProtNLM"/>
    </source>
</evidence>
<evidence type="ECO:0000313" key="3">
    <source>
        <dbReference type="Proteomes" id="UP000063789"/>
    </source>
</evidence>
<proteinExistence type="predicted"/>
<evidence type="ECO:0000313" key="2">
    <source>
        <dbReference type="EMBL" id="ALG86049.1"/>
    </source>
</evidence>
<accession>A0A0N9MSH8</accession>
<reference evidence="3" key="1">
    <citation type="submission" date="2015-06" db="EMBL/GenBank/DDBJ databases">
        <title>Complete genome sequence and metabolic analysis of phthalate degradation pathway in Gordonia sp. QH-11.</title>
        <authorList>
            <person name="Jin D."/>
            <person name="Kong X."/>
            <person name="Bai Z."/>
        </authorList>
    </citation>
    <scope>NUCLEOTIDE SEQUENCE [LARGE SCALE GENOMIC DNA]</scope>
    <source>
        <strain evidence="3">QH-11</strain>
    </source>
</reference>
<keyword evidence="1" id="KW-0378">Hydrolase</keyword>
<dbReference type="Pfam" id="PF04203">
    <property type="entry name" value="Sortase"/>
    <property type="match status" value="1"/>
</dbReference>
<name>A0A0N9MSH8_9ACTN</name>
<dbReference type="InterPro" id="IPR005754">
    <property type="entry name" value="Sortase"/>
</dbReference>